<evidence type="ECO:0000313" key="3">
    <source>
        <dbReference type="Proteomes" id="UP000737420"/>
    </source>
</evidence>
<name>A0ABD0BDP8_AERCA</name>
<accession>A0ABD0BDP8</accession>
<feature type="transmembrane region" description="Helical" evidence="1">
    <location>
        <begin position="20"/>
        <end position="39"/>
    </location>
</feature>
<feature type="transmembrane region" description="Helical" evidence="1">
    <location>
        <begin position="112"/>
        <end position="130"/>
    </location>
</feature>
<sequence length="206" mass="23670">MGMAYHYGYVTTFGLDSTEFSFPADTTLLYGFISLIGLISPYRWWILGGFITLILGLFVMLFLPTVRLGTTRFWQRAWLRNGILWFAHKLRSRRFSFIVTCLDFVVRLYDKFFIVVMPVLLTMLAALYCVPDGAAQAKKEIAQLEKGDEPMSKLSNTSTMLGDTPHIRIICNTTHCAYRLKDGRTLVLRHDQIEQTFLPPKEPKKS</sequence>
<dbReference type="AlphaFoldDB" id="A0ABD0BDP8"/>
<comment type="caution">
    <text evidence="2">The sequence shown here is derived from an EMBL/GenBank/DDBJ whole genome shotgun (WGS) entry which is preliminary data.</text>
</comment>
<organism evidence="2 3">
    <name type="scientific">Aeromonas caviae</name>
    <name type="common">Aeromonas punctata</name>
    <dbReference type="NCBI Taxonomy" id="648"/>
    <lineage>
        <taxon>Bacteria</taxon>
        <taxon>Pseudomonadati</taxon>
        <taxon>Pseudomonadota</taxon>
        <taxon>Gammaproteobacteria</taxon>
        <taxon>Aeromonadales</taxon>
        <taxon>Aeromonadaceae</taxon>
        <taxon>Aeromonas</taxon>
    </lineage>
</organism>
<keyword evidence="1" id="KW-0812">Transmembrane</keyword>
<protein>
    <submittedName>
        <fullName evidence="2">Uncharacterized protein</fullName>
    </submittedName>
</protein>
<keyword evidence="1" id="KW-0472">Membrane</keyword>
<evidence type="ECO:0000256" key="1">
    <source>
        <dbReference type="SAM" id="Phobius"/>
    </source>
</evidence>
<feature type="transmembrane region" description="Helical" evidence="1">
    <location>
        <begin position="44"/>
        <end position="63"/>
    </location>
</feature>
<keyword evidence="1" id="KW-1133">Transmembrane helix</keyword>
<evidence type="ECO:0000313" key="2">
    <source>
        <dbReference type="EMBL" id="GJB94282.1"/>
    </source>
</evidence>
<gene>
    <name evidence="2" type="ORF">KAM382_43430</name>
</gene>
<proteinExistence type="predicted"/>
<dbReference type="Proteomes" id="UP000737420">
    <property type="component" value="Unassembled WGS sequence"/>
</dbReference>
<reference evidence="2 3" key="1">
    <citation type="submission" date="2021-07" db="EMBL/GenBank/DDBJ databases">
        <title>Draft genome sequence of carbapenem-resistant Aeromonas spp. in Japan.</title>
        <authorList>
            <person name="Maehana S."/>
            <person name="Suzuki M."/>
            <person name="Kitasato H."/>
        </authorList>
    </citation>
    <scope>NUCLEOTIDE SEQUENCE [LARGE SCALE GENOMIC DNA]</scope>
    <source>
        <strain evidence="2 3">KAM382</strain>
    </source>
</reference>
<dbReference type="EMBL" id="BPOP01000090">
    <property type="protein sequence ID" value="GJB94282.1"/>
    <property type="molecule type" value="Genomic_DNA"/>
</dbReference>